<feature type="region of interest" description="Disordered" evidence="1">
    <location>
        <begin position="139"/>
        <end position="169"/>
    </location>
</feature>
<dbReference type="GO" id="GO:0030510">
    <property type="term" value="P:regulation of BMP signaling pathway"/>
    <property type="evidence" value="ECO:0007669"/>
    <property type="project" value="TreeGrafter"/>
</dbReference>
<dbReference type="PANTHER" id="PTHR12312:SF16">
    <property type="entry name" value="TWISTED GASTRULATION PROTEIN HOMOLOG 1-A-RELATED"/>
    <property type="match status" value="1"/>
</dbReference>
<dbReference type="PANTHER" id="PTHR12312">
    <property type="entry name" value="TWISTED GASTRULATION PROTEIN HOMOLOG 1-A-RELATED"/>
    <property type="match status" value="1"/>
</dbReference>
<keyword evidence="4" id="KW-1185">Reference proteome</keyword>
<dbReference type="GO" id="GO:0005615">
    <property type="term" value="C:extracellular space"/>
    <property type="evidence" value="ECO:0007669"/>
    <property type="project" value="TreeGrafter"/>
</dbReference>
<evidence type="ECO:0000313" key="3">
    <source>
        <dbReference type="EMBL" id="KAI1728881.1"/>
    </source>
</evidence>
<dbReference type="EMBL" id="JAKKPZ010000001">
    <property type="protein sequence ID" value="KAI1728881.1"/>
    <property type="molecule type" value="Genomic_DNA"/>
</dbReference>
<dbReference type="Pfam" id="PF04668">
    <property type="entry name" value="Tsg"/>
    <property type="match status" value="1"/>
</dbReference>
<sequence>MLTDCCPCIGLCKPHNEKPTELHLRSSIQELNVNEDFPGIFEEQFAQLELDWRTYVFPVKQELNKYKQIKELNNILGSPESTNCTLIYMNECMSHKRCEQTCKTMGASSLRWFHTGCCQCIGSFCLKYGSDKDRCNDCKSSSSPNEESDEDKIIDQNRSHVTYENDQEL</sequence>
<evidence type="ECO:0000313" key="4">
    <source>
        <dbReference type="Proteomes" id="UP001201812"/>
    </source>
</evidence>
<evidence type="ECO:0000259" key="2">
    <source>
        <dbReference type="Pfam" id="PF04668"/>
    </source>
</evidence>
<dbReference type="Proteomes" id="UP001201812">
    <property type="component" value="Unassembled WGS sequence"/>
</dbReference>
<feature type="domain" description="Tsg C-terminal" evidence="2">
    <location>
        <begin position="25"/>
        <end position="139"/>
    </location>
</feature>
<name>A0AAD4NIL2_9BILA</name>
<protein>
    <submittedName>
        <fullName evidence="3">Twisted gastrulation (Tsg) protein conserved region domain-containing protein</fullName>
    </submittedName>
</protein>
<gene>
    <name evidence="3" type="ORF">DdX_01089</name>
</gene>
<dbReference type="InterPro" id="IPR006761">
    <property type="entry name" value="Tsg"/>
</dbReference>
<feature type="compositionally biased region" description="Basic and acidic residues" evidence="1">
    <location>
        <begin position="151"/>
        <end position="163"/>
    </location>
</feature>
<dbReference type="InterPro" id="IPR057726">
    <property type="entry name" value="Tsg_C"/>
</dbReference>
<organism evidence="3 4">
    <name type="scientific">Ditylenchus destructor</name>
    <dbReference type="NCBI Taxonomy" id="166010"/>
    <lineage>
        <taxon>Eukaryota</taxon>
        <taxon>Metazoa</taxon>
        <taxon>Ecdysozoa</taxon>
        <taxon>Nematoda</taxon>
        <taxon>Chromadorea</taxon>
        <taxon>Rhabditida</taxon>
        <taxon>Tylenchina</taxon>
        <taxon>Tylenchomorpha</taxon>
        <taxon>Sphaerularioidea</taxon>
        <taxon>Anguinidae</taxon>
        <taxon>Anguininae</taxon>
        <taxon>Ditylenchus</taxon>
    </lineage>
</organism>
<evidence type="ECO:0000256" key="1">
    <source>
        <dbReference type="SAM" id="MobiDB-lite"/>
    </source>
</evidence>
<proteinExistence type="predicted"/>
<reference evidence="3" key="1">
    <citation type="submission" date="2022-01" db="EMBL/GenBank/DDBJ databases">
        <title>Genome Sequence Resource for Two Populations of Ditylenchus destructor, the Migratory Endoparasitic Phytonematode.</title>
        <authorList>
            <person name="Zhang H."/>
            <person name="Lin R."/>
            <person name="Xie B."/>
        </authorList>
    </citation>
    <scope>NUCLEOTIDE SEQUENCE</scope>
    <source>
        <strain evidence="3">BazhouSP</strain>
    </source>
</reference>
<accession>A0AAD4NIL2</accession>
<dbReference type="AlphaFoldDB" id="A0AAD4NIL2"/>
<comment type="caution">
    <text evidence="3">The sequence shown here is derived from an EMBL/GenBank/DDBJ whole genome shotgun (WGS) entry which is preliminary data.</text>
</comment>